<evidence type="ECO:0000313" key="4">
    <source>
        <dbReference type="Proteomes" id="UP000228762"/>
    </source>
</evidence>
<dbReference type="AlphaFoldDB" id="A0A2M7EK01"/>
<name>A0A2M7EK01_9BACT</name>
<dbReference type="EMBL" id="PFEV01000122">
    <property type="protein sequence ID" value="PIV70911.1"/>
    <property type="molecule type" value="Genomic_DNA"/>
</dbReference>
<evidence type="ECO:0000256" key="1">
    <source>
        <dbReference type="ARBA" id="ARBA00022679"/>
    </source>
</evidence>
<evidence type="ECO:0000259" key="2">
    <source>
        <dbReference type="Pfam" id="PF00534"/>
    </source>
</evidence>
<dbReference type="InterPro" id="IPR001296">
    <property type="entry name" value="Glyco_trans_1"/>
</dbReference>
<gene>
    <name evidence="3" type="ORF">COW57_02620</name>
</gene>
<protein>
    <recommendedName>
        <fullName evidence="2">Glycosyl transferase family 1 domain-containing protein</fullName>
    </recommendedName>
</protein>
<dbReference type="Pfam" id="PF00534">
    <property type="entry name" value="Glycos_transf_1"/>
    <property type="match status" value="1"/>
</dbReference>
<organism evidence="3 4">
    <name type="scientific">Candidatus Roizmanbacteria bacterium CG17_big_fil_post_rev_8_21_14_2_50_39_7</name>
    <dbReference type="NCBI Taxonomy" id="1974858"/>
    <lineage>
        <taxon>Bacteria</taxon>
        <taxon>Candidatus Roizmaniibacteriota</taxon>
    </lineage>
</organism>
<accession>A0A2M7EK01</accession>
<evidence type="ECO:0000313" key="3">
    <source>
        <dbReference type="EMBL" id="PIV70911.1"/>
    </source>
</evidence>
<dbReference type="SUPFAM" id="SSF53756">
    <property type="entry name" value="UDP-Glycosyltransferase/glycogen phosphorylase"/>
    <property type="match status" value="1"/>
</dbReference>
<dbReference type="CDD" id="cd03809">
    <property type="entry name" value="GT4_MtfB-like"/>
    <property type="match status" value="1"/>
</dbReference>
<comment type="caution">
    <text evidence="3">The sequence shown here is derived from an EMBL/GenBank/DDBJ whole genome shotgun (WGS) entry which is preliminary data.</text>
</comment>
<reference evidence="4" key="1">
    <citation type="submission" date="2017-09" db="EMBL/GenBank/DDBJ databases">
        <title>Depth-based differentiation of microbial function through sediment-hosted aquifers and enrichment of novel symbionts in the deep terrestrial subsurface.</title>
        <authorList>
            <person name="Probst A.J."/>
            <person name="Ladd B."/>
            <person name="Jarett J.K."/>
            <person name="Geller-Mcgrath D.E."/>
            <person name="Sieber C.M.K."/>
            <person name="Emerson J.B."/>
            <person name="Anantharaman K."/>
            <person name="Thomas B.C."/>
            <person name="Malmstrom R."/>
            <person name="Stieglmeier M."/>
            <person name="Klingl A."/>
            <person name="Woyke T."/>
            <person name="Ryan C.M."/>
            <person name="Banfield J.F."/>
        </authorList>
    </citation>
    <scope>NUCLEOTIDE SEQUENCE [LARGE SCALE GENOMIC DNA]</scope>
</reference>
<dbReference type="Proteomes" id="UP000228762">
    <property type="component" value="Unassembled WGS sequence"/>
</dbReference>
<sequence>MFDMRAPVYIYDPTITDAQSKVRGIGRYLQILRENCPSDWIFTSDLKKIPFHAILVQPFYTFYQPPLITKRITDRQIAIIHDVIPLKYPEHYPIGVKAFFYSLLQKYYLGLFDSIITDSETSRNDIVTYLKIKKNKVSVLYPTLADCFWNSKIKSSGPSDYCLYVGDGTWNKNLSITAHAIKKANVTCIFVGKIFADTNPNHYTHPWQSDLHLFFKETQNDKRFIFTGFVSDKELLHLYVQAKMNILLSRDEGFGFSYVEAASLGCPSLLSDTTIFHEIAGESAAFVNQDNPEKIALKLKELLEDSKKREMLSFKALEQAEKYSAESFRKKLLEVVYPY</sequence>
<feature type="domain" description="Glycosyl transferase family 1" evidence="2">
    <location>
        <begin position="155"/>
        <end position="315"/>
    </location>
</feature>
<dbReference type="PANTHER" id="PTHR46401:SF2">
    <property type="entry name" value="GLYCOSYLTRANSFERASE WBBK-RELATED"/>
    <property type="match status" value="1"/>
</dbReference>
<dbReference type="PANTHER" id="PTHR46401">
    <property type="entry name" value="GLYCOSYLTRANSFERASE WBBK-RELATED"/>
    <property type="match status" value="1"/>
</dbReference>
<keyword evidence="1" id="KW-0808">Transferase</keyword>
<dbReference type="GO" id="GO:0016757">
    <property type="term" value="F:glycosyltransferase activity"/>
    <property type="evidence" value="ECO:0007669"/>
    <property type="project" value="InterPro"/>
</dbReference>
<dbReference type="Gene3D" id="3.40.50.2000">
    <property type="entry name" value="Glycogen Phosphorylase B"/>
    <property type="match status" value="2"/>
</dbReference>
<proteinExistence type="predicted"/>